<dbReference type="RefSeq" id="WP_206291732.1">
    <property type="nucleotide sequence ID" value="NZ_CP063458.1"/>
</dbReference>
<protein>
    <submittedName>
        <fullName evidence="1">DUF3754 domain-containing protein</fullName>
    </submittedName>
</protein>
<dbReference type="PANTHER" id="PTHR33645">
    <property type="entry name" value="AMINOPEPTIDASE (DUF3754)"/>
    <property type="match status" value="1"/>
</dbReference>
<sequence length="421" mass="47815">MPTKKDTAQATPTKVPREHFIPIRRVDLLQKACDQISESAANELRKVEEMLVSTLHFEYHRELERLKIAYGPFDPDADTRKVTALDAERKDELLDELVARLSALMCRANFTKLTRADLESAMQQASHWGINLSVDFDLFDRLEVYYRGEQTRLKRTPRRWFGLRKGIKVPVELYTRLVVLLRIKTGELVPEDVDTNTVHIKAFKDIPKLDLEMLLPGTRVNMSLFDRIKLGFSLSTGIGMTGYKMAGPLVGLIAGATSTSAMIGIATGAVGYSVRSFYGYMQTKQKYMLTLAQNLYFLNLDNNAGVFFRILDEAEEQECRETLLSYYLLAHHAPAGGWTVDELDAAAEAWLKQHFGIDVDFEADDAVAKLKRFQLLACNESDRLVAASPMEALRRMDKVWDEQFDYNQKTESPCPEPTSPR</sequence>
<evidence type="ECO:0000313" key="1">
    <source>
        <dbReference type="EMBL" id="QOV88730.1"/>
    </source>
</evidence>
<dbReference type="PANTHER" id="PTHR33645:SF11">
    <property type="entry name" value="AMINOPEPTIDASE (DUF3754)"/>
    <property type="match status" value="1"/>
</dbReference>
<dbReference type="Proteomes" id="UP000593765">
    <property type="component" value="Chromosome"/>
</dbReference>
<reference evidence="1 2" key="1">
    <citation type="submission" date="2020-10" db="EMBL/GenBank/DDBJ databases">
        <title>Wide distribution of Phycisphaera-like planctomycetes from WD2101 soil group in peatlands and genome analysis of the first cultivated representative.</title>
        <authorList>
            <person name="Dedysh S.N."/>
            <person name="Beletsky A.V."/>
            <person name="Ivanova A."/>
            <person name="Kulichevskaya I.S."/>
            <person name="Suzina N.E."/>
            <person name="Philippov D.A."/>
            <person name="Rakitin A.L."/>
            <person name="Mardanov A.V."/>
            <person name="Ravin N.V."/>
        </authorList>
    </citation>
    <scope>NUCLEOTIDE SEQUENCE [LARGE SCALE GENOMIC DNA]</scope>
    <source>
        <strain evidence="1 2">M1803</strain>
    </source>
</reference>
<keyword evidence="2" id="KW-1185">Reference proteome</keyword>
<dbReference type="InterPro" id="IPR022227">
    <property type="entry name" value="DUF3754"/>
</dbReference>
<organism evidence="1 2">
    <name type="scientific">Humisphaera borealis</name>
    <dbReference type="NCBI Taxonomy" id="2807512"/>
    <lineage>
        <taxon>Bacteria</taxon>
        <taxon>Pseudomonadati</taxon>
        <taxon>Planctomycetota</taxon>
        <taxon>Phycisphaerae</taxon>
        <taxon>Tepidisphaerales</taxon>
        <taxon>Tepidisphaeraceae</taxon>
        <taxon>Humisphaera</taxon>
    </lineage>
</organism>
<gene>
    <name evidence="1" type="ORF">IPV69_21245</name>
</gene>
<name>A0A7M2WW57_9BACT</name>
<dbReference type="KEGG" id="hbs:IPV69_21245"/>
<dbReference type="AlphaFoldDB" id="A0A7M2WW57"/>
<evidence type="ECO:0000313" key="2">
    <source>
        <dbReference type="Proteomes" id="UP000593765"/>
    </source>
</evidence>
<dbReference type="EMBL" id="CP063458">
    <property type="protein sequence ID" value="QOV88730.1"/>
    <property type="molecule type" value="Genomic_DNA"/>
</dbReference>
<accession>A0A7M2WW57</accession>
<proteinExistence type="predicted"/>
<dbReference type="Pfam" id="PF12576">
    <property type="entry name" value="DUF3754"/>
    <property type="match status" value="1"/>
</dbReference>